<organism evidence="7 8">
    <name type="scientific">Bordetella ansorpii</name>
    <dbReference type="NCBI Taxonomy" id="288768"/>
    <lineage>
        <taxon>Bacteria</taxon>
        <taxon>Pseudomonadati</taxon>
        <taxon>Pseudomonadota</taxon>
        <taxon>Betaproteobacteria</taxon>
        <taxon>Burkholderiales</taxon>
        <taxon>Alcaligenaceae</taxon>
        <taxon>Bordetella</taxon>
    </lineage>
</organism>
<proteinExistence type="predicted"/>
<keyword evidence="5 6" id="KW-0472">Membrane</keyword>
<gene>
    <name evidence="7" type="primary">ybhN</name>
    <name evidence="7" type="ORF">SAMEA3906486_03206</name>
</gene>
<dbReference type="STRING" id="288768.SAMEA3906486_03206"/>
<sequence>MNTITSANPANGAPAMSAATARRDGGAQDRLTAQRGGQSGGQRKKGRWTRWFNIFIWVVAAFALVVIFNLARNVDWRAVLKAIHSIPSTTLLLAAGLVVVGYVAYGSFDLLARRYVDRKMPAGRVLGIAAISYALNLNVGVLIGGLAVRLRLYASLLGLRRSTILRIAGFSVTTNWIGYGLIAGAVFASGVTPIPSSWNVGGTALRAAGVVLMAGGLAYIIACWRMKRRHWTVRGHRIVIPSGRTALIQCGLAILSWATMGAIMYTLLQAKVPYPTVLGVLLCTSMAAVIVRIPGGLGTTEAIFVGALAGQLPASQVLGAALVYRALYALLPLCIAGASYLILEARQGVRAVQRNRESST</sequence>
<accession>A0A157SLU7</accession>
<feature type="transmembrane region" description="Helical" evidence="6">
    <location>
        <begin position="51"/>
        <end position="71"/>
    </location>
</feature>
<feature type="transmembrane region" description="Helical" evidence="6">
    <location>
        <begin position="125"/>
        <end position="152"/>
    </location>
</feature>
<dbReference type="Pfam" id="PF03706">
    <property type="entry name" value="LPG_synthase_TM"/>
    <property type="match status" value="1"/>
</dbReference>
<reference evidence="7 8" key="1">
    <citation type="submission" date="2016-04" db="EMBL/GenBank/DDBJ databases">
        <authorList>
            <consortium name="Pathogen Informatics"/>
        </authorList>
    </citation>
    <scope>NUCLEOTIDE SEQUENCE [LARGE SCALE GENOMIC DNA]</scope>
    <source>
        <strain evidence="7 8">H050680373</strain>
    </source>
</reference>
<evidence type="ECO:0000256" key="3">
    <source>
        <dbReference type="ARBA" id="ARBA00022692"/>
    </source>
</evidence>
<dbReference type="GO" id="GO:0005886">
    <property type="term" value="C:plasma membrane"/>
    <property type="evidence" value="ECO:0007669"/>
    <property type="project" value="UniProtKB-SubCell"/>
</dbReference>
<dbReference type="InterPro" id="IPR022791">
    <property type="entry name" value="L-PG_synthase/AglD"/>
</dbReference>
<keyword evidence="4 6" id="KW-1133">Transmembrane helix</keyword>
<dbReference type="PANTHER" id="PTHR39087:SF2">
    <property type="entry name" value="UPF0104 MEMBRANE PROTEIN MJ1595"/>
    <property type="match status" value="1"/>
</dbReference>
<dbReference type="EMBL" id="FKIF01000007">
    <property type="protein sequence ID" value="SAI70856.1"/>
    <property type="molecule type" value="Genomic_DNA"/>
</dbReference>
<keyword evidence="2" id="KW-1003">Cell membrane</keyword>
<evidence type="ECO:0000256" key="6">
    <source>
        <dbReference type="SAM" id="Phobius"/>
    </source>
</evidence>
<name>A0A157SLU7_9BORD</name>
<evidence type="ECO:0000313" key="8">
    <source>
        <dbReference type="Proteomes" id="UP000076848"/>
    </source>
</evidence>
<evidence type="ECO:0000313" key="7">
    <source>
        <dbReference type="EMBL" id="SAI70856.1"/>
    </source>
</evidence>
<evidence type="ECO:0000256" key="5">
    <source>
        <dbReference type="ARBA" id="ARBA00023136"/>
    </source>
</evidence>
<feature type="transmembrane region" description="Helical" evidence="6">
    <location>
        <begin position="245"/>
        <end position="268"/>
    </location>
</feature>
<dbReference type="Proteomes" id="UP000076848">
    <property type="component" value="Unassembled WGS sequence"/>
</dbReference>
<comment type="subcellular location">
    <subcellularLocation>
        <location evidence="1">Cell membrane</location>
        <topology evidence="1">Multi-pass membrane protein</topology>
    </subcellularLocation>
</comment>
<feature type="transmembrane region" description="Helical" evidence="6">
    <location>
        <begin position="203"/>
        <end position="224"/>
    </location>
</feature>
<dbReference type="OrthoDB" id="5998304at2"/>
<evidence type="ECO:0000256" key="4">
    <source>
        <dbReference type="ARBA" id="ARBA00022989"/>
    </source>
</evidence>
<dbReference type="AlphaFoldDB" id="A0A157SLU7"/>
<evidence type="ECO:0000256" key="2">
    <source>
        <dbReference type="ARBA" id="ARBA00022475"/>
    </source>
</evidence>
<keyword evidence="8" id="KW-1185">Reference proteome</keyword>
<feature type="transmembrane region" description="Helical" evidence="6">
    <location>
        <begin position="326"/>
        <end position="343"/>
    </location>
</feature>
<dbReference type="RefSeq" id="WP_156513422.1">
    <property type="nucleotide sequence ID" value="NZ_FKIF01000007.1"/>
</dbReference>
<feature type="transmembrane region" description="Helical" evidence="6">
    <location>
        <begin position="83"/>
        <end position="105"/>
    </location>
</feature>
<feature type="transmembrane region" description="Helical" evidence="6">
    <location>
        <begin position="164"/>
        <end position="191"/>
    </location>
</feature>
<dbReference type="PANTHER" id="PTHR39087">
    <property type="entry name" value="UPF0104 MEMBRANE PROTEIN MJ1595"/>
    <property type="match status" value="1"/>
</dbReference>
<protein>
    <submittedName>
        <fullName evidence="7">Inner membrane protein YbhQ / putative membrane protein</fullName>
    </submittedName>
</protein>
<evidence type="ECO:0000256" key="1">
    <source>
        <dbReference type="ARBA" id="ARBA00004651"/>
    </source>
</evidence>
<keyword evidence="3 6" id="KW-0812">Transmembrane</keyword>